<keyword evidence="4" id="KW-0998">Cell outer membrane</keyword>
<dbReference type="Pfam" id="PF07980">
    <property type="entry name" value="SusD_RagB"/>
    <property type="match status" value="1"/>
</dbReference>
<name>J9GQF1_9ZZZZ</name>
<keyword evidence="3" id="KW-0472">Membrane</keyword>
<feature type="domain" description="RagB/SusD" evidence="5">
    <location>
        <begin position="1"/>
        <end position="118"/>
    </location>
</feature>
<accession>J9GQF1</accession>
<dbReference type="Gene3D" id="1.25.40.390">
    <property type="match status" value="1"/>
</dbReference>
<evidence type="ECO:0000259" key="5">
    <source>
        <dbReference type="Pfam" id="PF07980"/>
    </source>
</evidence>
<dbReference type="GO" id="GO:0009279">
    <property type="term" value="C:cell outer membrane"/>
    <property type="evidence" value="ECO:0007669"/>
    <property type="project" value="UniProtKB-SubCell"/>
</dbReference>
<evidence type="ECO:0000313" key="6">
    <source>
        <dbReference type="EMBL" id="EJX10532.1"/>
    </source>
</evidence>
<evidence type="ECO:0000256" key="2">
    <source>
        <dbReference type="ARBA" id="ARBA00022729"/>
    </source>
</evidence>
<sequence>MRYADVLLLYAECLNDRGATPQAIGYINEVRRRANVPELPTTLSKEEVLKHLQEVERPCELAFEGSRWYDLIRWNIVGETLMKNNKRFAENYIDTKHKLFPIPTNEFQLNPDWVQNPNFGK</sequence>
<dbReference type="SUPFAM" id="SSF48452">
    <property type="entry name" value="TPR-like"/>
    <property type="match status" value="1"/>
</dbReference>
<comment type="subcellular location">
    <subcellularLocation>
        <location evidence="1">Cell outer membrane</location>
    </subcellularLocation>
</comment>
<reference evidence="6" key="1">
    <citation type="journal article" date="2012" name="PLoS ONE">
        <title>Gene sets for utilization of primary and secondary nutrition supplies in the distal gut of endangered iberian lynx.</title>
        <authorList>
            <person name="Alcaide M."/>
            <person name="Messina E."/>
            <person name="Richter M."/>
            <person name="Bargiela R."/>
            <person name="Peplies J."/>
            <person name="Huws S.A."/>
            <person name="Newbold C.J."/>
            <person name="Golyshin P.N."/>
            <person name="Simon M.A."/>
            <person name="Lopez G."/>
            <person name="Yakimov M.M."/>
            <person name="Ferrer M."/>
        </authorList>
    </citation>
    <scope>NUCLEOTIDE SEQUENCE</scope>
</reference>
<dbReference type="InterPro" id="IPR011990">
    <property type="entry name" value="TPR-like_helical_dom_sf"/>
</dbReference>
<keyword evidence="2" id="KW-0732">Signal</keyword>
<protein>
    <submittedName>
        <fullName evidence="6">Protein containing RagB/SusD domain protein</fullName>
    </submittedName>
</protein>
<proteinExistence type="predicted"/>
<evidence type="ECO:0000256" key="4">
    <source>
        <dbReference type="ARBA" id="ARBA00023237"/>
    </source>
</evidence>
<evidence type="ECO:0000256" key="1">
    <source>
        <dbReference type="ARBA" id="ARBA00004442"/>
    </source>
</evidence>
<gene>
    <name evidence="6" type="ORF">EVA_01025</name>
</gene>
<dbReference type="InterPro" id="IPR012944">
    <property type="entry name" value="SusD_RagB_dom"/>
</dbReference>
<comment type="caution">
    <text evidence="6">The sequence shown here is derived from an EMBL/GenBank/DDBJ whole genome shotgun (WGS) entry which is preliminary data.</text>
</comment>
<organism evidence="6">
    <name type="scientific">gut metagenome</name>
    <dbReference type="NCBI Taxonomy" id="749906"/>
    <lineage>
        <taxon>unclassified sequences</taxon>
        <taxon>metagenomes</taxon>
        <taxon>organismal metagenomes</taxon>
    </lineage>
</organism>
<dbReference type="EMBL" id="AMCI01000163">
    <property type="protein sequence ID" value="EJX10532.1"/>
    <property type="molecule type" value="Genomic_DNA"/>
</dbReference>
<evidence type="ECO:0000256" key="3">
    <source>
        <dbReference type="ARBA" id="ARBA00023136"/>
    </source>
</evidence>
<dbReference type="AlphaFoldDB" id="J9GQF1"/>